<keyword evidence="9 11" id="KW-0807">Transducer</keyword>
<dbReference type="Gene3D" id="1.10.287.950">
    <property type="entry name" value="Methyl-accepting chemotaxis protein"/>
    <property type="match status" value="1"/>
</dbReference>
<feature type="domain" description="Methyl-accepting transducer" evidence="13">
    <location>
        <begin position="266"/>
        <end position="495"/>
    </location>
</feature>
<feature type="domain" description="HAMP" evidence="14">
    <location>
        <begin position="208"/>
        <end position="261"/>
    </location>
</feature>
<dbReference type="InterPro" id="IPR004090">
    <property type="entry name" value="Chemotax_Me-accpt_rcpt"/>
</dbReference>
<keyword evidence="8 12" id="KW-0472">Membrane</keyword>
<dbReference type="SMART" id="SM00304">
    <property type="entry name" value="HAMP"/>
    <property type="match status" value="1"/>
</dbReference>
<comment type="caution">
    <text evidence="15">The sequence shown here is derived from an EMBL/GenBank/DDBJ whole genome shotgun (WGS) entry which is preliminary data.</text>
</comment>
<evidence type="ECO:0000259" key="13">
    <source>
        <dbReference type="PROSITE" id="PS50111"/>
    </source>
</evidence>
<keyword evidence="5" id="KW-0997">Cell inner membrane</keyword>
<name>A0ABM8U7U6_9BURK</name>
<dbReference type="PANTHER" id="PTHR43531">
    <property type="entry name" value="PROTEIN ICFG"/>
    <property type="match status" value="1"/>
</dbReference>
<dbReference type="SMART" id="SM00283">
    <property type="entry name" value="MA"/>
    <property type="match status" value="1"/>
</dbReference>
<dbReference type="PANTHER" id="PTHR43531:SF5">
    <property type="entry name" value="METHYL-ACCEPTING CHEMOTAXIS PROTEIN III"/>
    <property type="match status" value="1"/>
</dbReference>
<evidence type="ECO:0000256" key="3">
    <source>
        <dbReference type="ARBA" id="ARBA00022481"/>
    </source>
</evidence>
<keyword evidence="3" id="KW-0488">Methylation</keyword>
<dbReference type="InterPro" id="IPR004089">
    <property type="entry name" value="MCPsignal_dom"/>
</dbReference>
<dbReference type="InterPro" id="IPR051310">
    <property type="entry name" value="MCP_chemotaxis"/>
</dbReference>
<evidence type="ECO:0000256" key="1">
    <source>
        <dbReference type="ARBA" id="ARBA00004429"/>
    </source>
</evidence>
<dbReference type="EMBL" id="CAJQYY010000025">
    <property type="protein sequence ID" value="CAG4913664.1"/>
    <property type="molecule type" value="Genomic_DNA"/>
</dbReference>
<gene>
    <name evidence="15" type="ORF">R54767_04024</name>
</gene>
<dbReference type="SUPFAM" id="SSF58104">
    <property type="entry name" value="Methyl-accepting chemotaxis protein (MCP) signaling domain"/>
    <property type="match status" value="1"/>
</dbReference>
<keyword evidence="7 12" id="KW-1133">Transmembrane helix</keyword>
<dbReference type="Pfam" id="PF02203">
    <property type="entry name" value="TarH"/>
    <property type="match status" value="1"/>
</dbReference>
<feature type="transmembrane region" description="Helical" evidence="12">
    <location>
        <begin position="183"/>
        <end position="203"/>
    </location>
</feature>
<evidence type="ECO:0000256" key="10">
    <source>
        <dbReference type="ARBA" id="ARBA00029447"/>
    </source>
</evidence>
<evidence type="ECO:0000259" key="14">
    <source>
        <dbReference type="PROSITE" id="PS50885"/>
    </source>
</evidence>
<reference evidence="15 16" key="1">
    <citation type="submission" date="2021-04" db="EMBL/GenBank/DDBJ databases">
        <authorList>
            <person name="Vanwijnsberghe S."/>
        </authorList>
    </citation>
    <scope>NUCLEOTIDE SEQUENCE [LARGE SCALE GENOMIC DNA]</scope>
    <source>
        <strain evidence="15 16">LMG 32171</strain>
    </source>
</reference>
<dbReference type="InterPro" id="IPR003122">
    <property type="entry name" value="Tar_rcpt_lig-bd"/>
</dbReference>
<evidence type="ECO:0000313" key="16">
    <source>
        <dbReference type="Proteomes" id="UP000789752"/>
    </source>
</evidence>
<organism evidence="15 16">
    <name type="scientific">Paraburkholderia gardini</name>
    <dbReference type="NCBI Taxonomy" id="2823469"/>
    <lineage>
        <taxon>Bacteria</taxon>
        <taxon>Pseudomonadati</taxon>
        <taxon>Pseudomonadota</taxon>
        <taxon>Betaproteobacteria</taxon>
        <taxon>Burkholderiales</taxon>
        <taxon>Burkholderiaceae</taxon>
        <taxon>Paraburkholderia</taxon>
    </lineage>
</organism>
<evidence type="ECO:0000313" key="15">
    <source>
        <dbReference type="EMBL" id="CAG4913664.1"/>
    </source>
</evidence>
<evidence type="ECO:0000256" key="6">
    <source>
        <dbReference type="ARBA" id="ARBA00022692"/>
    </source>
</evidence>
<protein>
    <recommendedName>
        <fullName evidence="17">Methyl-accepting chemotaxis protein</fullName>
    </recommendedName>
</protein>
<evidence type="ECO:0000256" key="5">
    <source>
        <dbReference type="ARBA" id="ARBA00022519"/>
    </source>
</evidence>
<dbReference type="InterPro" id="IPR003660">
    <property type="entry name" value="HAMP_dom"/>
</dbReference>
<keyword evidence="2" id="KW-1003">Cell membrane</keyword>
<proteinExistence type="inferred from homology"/>
<keyword evidence="4" id="KW-0145">Chemotaxis</keyword>
<evidence type="ECO:0000256" key="2">
    <source>
        <dbReference type="ARBA" id="ARBA00022475"/>
    </source>
</evidence>
<dbReference type="RefSeq" id="WP_228981482.1">
    <property type="nucleotide sequence ID" value="NZ_CAJQYY010000025.1"/>
</dbReference>
<accession>A0ABM8U7U6</accession>
<evidence type="ECO:0000256" key="7">
    <source>
        <dbReference type="ARBA" id="ARBA00022989"/>
    </source>
</evidence>
<evidence type="ECO:0000256" key="4">
    <source>
        <dbReference type="ARBA" id="ARBA00022500"/>
    </source>
</evidence>
<dbReference type="Pfam" id="PF00015">
    <property type="entry name" value="MCPsignal"/>
    <property type="match status" value="1"/>
</dbReference>
<dbReference type="Proteomes" id="UP000789752">
    <property type="component" value="Unassembled WGS sequence"/>
</dbReference>
<dbReference type="PROSITE" id="PS50885">
    <property type="entry name" value="HAMP"/>
    <property type="match status" value="1"/>
</dbReference>
<dbReference type="CDD" id="cd11386">
    <property type="entry name" value="MCP_signal"/>
    <property type="match status" value="1"/>
</dbReference>
<dbReference type="PRINTS" id="PR00260">
    <property type="entry name" value="CHEMTRNSDUCR"/>
</dbReference>
<evidence type="ECO:0000256" key="11">
    <source>
        <dbReference type="PROSITE-ProRule" id="PRU00284"/>
    </source>
</evidence>
<evidence type="ECO:0000256" key="12">
    <source>
        <dbReference type="SAM" id="Phobius"/>
    </source>
</evidence>
<comment type="similarity">
    <text evidence="10">Belongs to the methyl-accepting chemotaxis (MCP) protein family.</text>
</comment>
<keyword evidence="16" id="KW-1185">Reference proteome</keyword>
<evidence type="ECO:0008006" key="17">
    <source>
        <dbReference type="Google" id="ProtNLM"/>
    </source>
</evidence>
<sequence>MKSIRTRVSLLFGGVGMLCVLLAALGTWGMVTANSRALQMYESLTLPTQYLDSSYRFQLLTALAVTDVIVDPDPDAKRGNAEFAEAMQRLSNQQFELFQHSAKPADAVELANRFNRDRQLSMSSMSEAIQLAKAGDTKGAWNTLQTKVRPPGMAESADIESLLPVLRNDFELAQQSGVNDYRVTLAAMAVLVFVGGSLLGWGVRRQMRALSSGLRDIETTLGGMSESLDLTRRTSIRKEDEIGRAAFAFNSLLGRIEEAMRAVKGTTDLVGDAAHEIRTGNIDLSSRTEEQAASLQQTAASMLELRDTVRQNADHTRQASELVARAMDMAKASGLEVQDLVLAIQKIASGSGKISEIINVIQGISFQTNILALNAAVEAARAGELGRGFAVVAGEVRNLAQRSEAAAKEIRELIASSVSVIRDGAERATRVTATMEQATLAVRHVSDIVVEIATASRTQSEGIGQVNHAIGRIDEATQQNAALAEQASAVTLALDAHATTLKEAVRAFKLTESMTVEMRACPAATTIPRDV</sequence>
<comment type="subcellular location">
    <subcellularLocation>
        <location evidence="1">Cell inner membrane</location>
        <topology evidence="1">Multi-pass membrane protein</topology>
    </subcellularLocation>
</comment>
<keyword evidence="6 12" id="KW-0812">Transmembrane</keyword>
<dbReference type="PROSITE" id="PS50111">
    <property type="entry name" value="CHEMOTAXIS_TRANSDUC_2"/>
    <property type="match status" value="1"/>
</dbReference>
<evidence type="ECO:0000256" key="9">
    <source>
        <dbReference type="ARBA" id="ARBA00023224"/>
    </source>
</evidence>
<evidence type="ECO:0000256" key="8">
    <source>
        <dbReference type="ARBA" id="ARBA00023136"/>
    </source>
</evidence>